<dbReference type="InterPro" id="IPR009875">
    <property type="entry name" value="PilZ_domain"/>
</dbReference>
<gene>
    <name evidence="2" type="ORF">COS99_00330</name>
</gene>
<dbReference type="GO" id="GO:0035438">
    <property type="term" value="F:cyclic-di-GMP binding"/>
    <property type="evidence" value="ECO:0007669"/>
    <property type="project" value="InterPro"/>
</dbReference>
<organism evidence="2 3">
    <name type="scientific">Candidatus Aquitaenariimonas noxiae</name>
    <dbReference type="NCBI Taxonomy" id="1974741"/>
    <lineage>
        <taxon>Bacteria</taxon>
        <taxon>Pseudomonadati</taxon>
        <taxon>Candidatus Omnitrophota</taxon>
        <taxon>Candidatus Aquitaenariimonas</taxon>
    </lineage>
</organism>
<dbReference type="Proteomes" id="UP000230052">
    <property type="component" value="Unassembled WGS sequence"/>
</dbReference>
<accession>A0A2J0KVD0</accession>
<reference evidence="2 3" key="1">
    <citation type="submission" date="2017-09" db="EMBL/GenBank/DDBJ databases">
        <title>Depth-based differentiation of microbial function through sediment-hosted aquifers and enrichment of novel symbionts in the deep terrestrial subsurface.</title>
        <authorList>
            <person name="Probst A.J."/>
            <person name="Ladd B."/>
            <person name="Jarett J.K."/>
            <person name="Geller-Mcgrath D.E."/>
            <person name="Sieber C.M."/>
            <person name="Emerson J.B."/>
            <person name="Anantharaman K."/>
            <person name="Thomas B.C."/>
            <person name="Malmstrom R."/>
            <person name="Stieglmeier M."/>
            <person name="Klingl A."/>
            <person name="Woyke T."/>
            <person name="Ryan C.M."/>
            <person name="Banfield J.F."/>
        </authorList>
    </citation>
    <scope>NUCLEOTIDE SEQUENCE [LARGE SCALE GENOMIC DNA]</scope>
    <source>
        <strain evidence="2">CG07_land_8_20_14_0_80_42_15</strain>
    </source>
</reference>
<sequence length="134" mass="15272">MVDKDNNQERREFLRFSYDKPLRYRVVKEVNDKSASLTLMNAISKNLSASGIFFTSKINKRPDITNLLVIEVDYKTADICKEIEDRVLILKNKILGRVVRMEDNGDGTCGIGVAFVTKSDPMTKNIKSIENLIK</sequence>
<dbReference type="EMBL" id="PEWV01000005">
    <property type="protein sequence ID" value="PIU42442.1"/>
    <property type="molecule type" value="Genomic_DNA"/>
</dbReference>
<evidence type="ECO:0000313" key="3">
    <source>
        <dbReference type="Proteomes" id="UP000230052"/>
    </source>
</evidence>
<dbReference type="Pfam" id="PF07238">
    <property type="entry name" value="PilZ"/>
    <property type="match status" value="1"/>
</dbReference>
<evidence type="ECO:0000313" key="2">
    <source>
        <dbReference type="EMBL" id="PIU42442.1"/>
    </source>
</evidence>
<evidence type="ECO:0000259" key="1">
    <source>
        <dbReference type="Pfam" id="PF07238"/>
    </source>
</evidence>
<protein>
    <recommendedName>
        <fullName evidence="1">PilZ domain-containing protein</fullName>
    </recommendedName>
</protein>
<dbReference type="AlphaFoldDB" id="A0A2J0KVD0"/>
<feature type="domain" description="PilZ" evidence="1">
    <location>
        <begin position="9"/>
        <end position="122"/>
    </location>
</feature>
<comment type="caution">
    <text evidence="2">The sequence shown here is derived from an EMBL/GenBank/DDBJ whole genome shotgun (WGS) entry which is preliminary data.</text>
</comment>
<name>A0A2J0KVD0_9BACT</name>
<proteinExistence type="predicted"/>